<feature type="compositionally biased region" description="Polar residues" evidence="1">
    <location>
        <begin position="805"/>
        <end position="817"/>
    </location>
</feature>
<name>A0A1J4KLM5_9EUKA</name>
<feature type="compositionally biased region" description="Low complexity" evidence="1">
    <location>
        <begin position="860"/>
        <end position="878"/>
    </location>
</feature>
<proteinExistence type="predicted"/>
<dbReference type="SMART" id="SM01349">
    <property type="entry name" value="TOG"/>
    <property type="match status" value="1"/>
</dbReference>
<accession>A0A1J4KLM5</accession>
<dbReference type="AlphaFoldDB" id="A0A1J4KLM5"/>
<keyword evidence="2" id="KW-0472">Membrane</keyword>
<dbReference type="InterPro" id="IPR045110">
    <property type="entry name" value="XMAP215"/>
</dbReference>
<evidence type="ECO:0000256" key="1">
    <source>
        <dbReference type="SAM" id="MobiDB-lite"/>
    </source>
</evidence>
<dbReference type="GO" id="GO:0051010">
    <property type="term" value="F:microtubule plus-end binding"/>
    <property type="evidence" value="ECO:0007669"/>
    <property type="project" value="InterPro"/>
</dbReference>
<dbReference type="VEuPathDB" id="TrichDB:TRFO_18107"/>
<evidence type="ECO:0000259" key="3">
    <source>
        <dbReference type="SMART" id="SM01349"/>
    </source>
</evidence>
<protein>
    <recommendedName>
        <fullName evidence="3">TOG domain-containing protein</fullName>
    </recommendedName>
</protein>
<organism evidence="4 5">
    <name type="scientific">Tritrichomonas foetus</name>
    <dbReference type="NCBI Taxonomy" id="1144522"/>
    <lineage>
        <taxon>Eukaryota</taxon>
        <taxon>Metamonada</taxon>
        <taxon>Parabasalia</taxon>
        <taxon>Tritrichomonadida</taxon>
        <taxon>Tritrichomonadidae</taxon>
        <taxon>Tritrichomonas</taxon>
    </lineage>
</organism>
<feature type="domain" description="TOG" evidence="3">
    <location>
        <begin position="35"/>
        <end position="266"/>
    </location>
</feature>
<dbReference type="InterPro" id="IPR011989">
    <property type="entry name" value="ARM-like"/>
</dbReference>
<dbReference type="GO" id="GO:0030951">
    <property type="term" value="P:establishment or maintenance of microtubule cytoskeleton polarity"/>
    <property type="evidence" value="ECO:0007669"/>
    <property type="project" value="InterPro"/>
</dbReference>
<gene>
    <name evidence="4" type="ORF">TRFO_18107</name>
</gene>
<keyword evidence="5" id="KW-1185">Reference proteome</keyword>
<feature type="transmembrane region" description="Helical" evidence="2">
    <location>
        <begin position="12"/>
        <end position="38"/>
    </location>
</feature>
<dbReference type="InterPro" id="IPR016024">
    <property type="entry name" value="ARM-type_fold"/>
</dbReference>
<dbReference type="GO" id="GO:0007051">
    <property type="term" value="P:spindle organization"/>
    <property type="evidence" value="ECO:0007669"/>
    <property type="project" value="InterPro"/>
</dbReference>
<evidence type="ECO:0000313" key="4">
    <source>
        <dbReference type="EMBL" id="OHT12201.1"/>
    </source>
</evidence>
<keyword evidence="2" id="KW-0812">Transmembrane</keyword>
<comment type="caution">
    <text evidence="4">The sequence shown here is derived from an EMBL/GenBank/DDBJ whole genome shotgun (WGS) entry which is preliminary data.</text>
</comment>
<sequence>MIIPSKMKKGKKICFNIFLCLIGQIIQIFLIGIIELYFKRKQNFMSRISPEEAKSAISAQSWNEQRQFIEHIEELLMDEDEVITIEEIQICFNVLSKYLSDKNKDCVQRSMKIIEALCNSMKENGISTNVSTIFKSVFQCLNDSRPNIREQSTKTINSLCTISTFSLFTKNTSELALSFLPEGKLNVLQILQNHQDELTYEEWNHILVFVIQSYEDKSQAIKSRAQDLTKCETFIQVLRRNFDKLNPSQKKLFQGMIDKLSKPAEDSKIDHQEVQLPRNVDPKLPVIDLNTSAFSRRQRQGEFKESDGLFLITDVSTFIPFMHRLSLDVRDVFDDEVSEKLLSQQSLVRVIAVDHLRDIFDSSIKNFENSIDIVLRWCVIQFLGYQLNVSQASLRLLTDLFDRCSDKFILTSKEVHIIVPVILWCTATESEAFSYLLQQIRRLSKEKDFNQSLLMSLSLDHSAVITHIFDELKKSTQLDTIEGQLKELCVEGCYMVRNGCQKLLKKLAPMSPRRAQSGKDNVSRLQYYIQLIKSNPDDVDDSHAVFGFLLDYIERKPTDPREIRYLLYCMHAFLSEPYLVDGINQNDFATLVSALCEFSLDCPLDFSDALLSIGFVIVSIHANITIFEALINFIGQHINDQTRRSFAFQTFTIGIQLIAVSQDSSDLLQLRTFAKSVIAQNSSKDDLRAILCRSLLAEIFSLENQQKNDLDLFKSFDDFSALRQQSSTNVLSEVDVNGQSASVLVSSDDLSDFLKILQRINRQDSRTEGIRELINFDERFTGMKIIDTISSLSPLLRKDIENMRNRGTNSRPSSRNSYRGEESNDLNRSFGNKYSRPTSRSSSRQPSVGHDTNARSKTQSGRPSSRSSNNRNFNKNNW</sequence>
<dbReference type="RefSeq" id="XP_068365337.1">
    <property type="nucleotide sequence ID" value="XM_068499975.1"/>
</dbReference>
<dbReference type="InterPro" id="IPR034085">
    <property type="entry name" value="TOG"/>
</dbReference>
<feature type="region of interest" description="Disordered" evidence="1">
    <location>
        <begin position="802"/>
        <end position="878"/>
    </location>
</feature>
<dbReference type="Proteomes" id="UP000179807">
    <property type="component" value="Unassembled WGS sequence"/>
</dbReference>
<keyword evidence="2" id="KW-1133">Transmembrane helix</keyword>
<dbReference type="EMBL" id="MLAK01000569">
    <property type="protein sequence ID" value="OHT12201.1"/>
    <property type="molecule type" value="Genomic_DNA"/>
</dbReference>
<dbReference type="SUPFAM" id="SSF48371">
    <property type="entry name" value="ARM repeat"/>
    <property type="match status" value="1"/>
</dbReference>
<evidence type="ECO:0000256" key="2">
    <source>
        <dbReference type="SAM" id="Phobius"/>
    </source>
</evidence>
<reference evidence="4" key="1">
    <citation type="submission" date="2016-10" db="EMBL/GenBank/DDBJ databases">
        <authorList>
            <person name="Benchimol M."/>
            <person name="Almeida L.G."/>
            <person name="Vasconcelos A.T."/>
            <person name="Perreira-Neves A."/>
            <person name="Rosa I.A."/>
            <person name="Tasca T."/>
            <person name="Bogo M.R."/>
            <person name="de Souza W."/>
        </authorList>
    </citation>
    <scope>NUCLEOTIDE SEQUENCE [LARGE SCALE GENOMIC DNA]</scope>
    <source>
        <strain evidence="4">K</strain>
    </source>
</reference>
<dbReference type="GO" id="GO:0046785">
    <property type="term" value="P:microtubule polymerization"/>
    <property type="evidence" value="ECO:0007669"/>
    <property type="project" value="InterPro"/>
</dbReference>
<dbReference type="GO" id="GO:0061863">
    <property type="term" value="F:microtubule plus end polymerase"/>
    <property type="evidence" value="ECO:0007669"/>
    <property type="project" value="InterPro"/>
</dbReference>
<dbReference type="OrthoDB" id="205662at2759"/>
<evidence type="ECO:0000313" key="5">
    <source>
        <dbReference type="Proteomes" id="UP000179807"/>
    </source>
</evidence>
<feature type="compositionally biased region" description="Low complexity" evidence="1">
    <location>
        <begin position="835"/>
        <end position="847"/>
    </location>
</feature>
<dbReference type="PANTHER" id="PTHR12609">
    <property type="entry name" value="MICROTUBULE ASSOCIATED PROTEIN XMAP215"/>
    <property type="match status" value="1"/>
</dbReference>
<dbReference type="GeneID" id="94834679"/>
<dbReference type="Gene3D" id="1.25.10.10">
    <property type="entry name" value="Leucine-rich Repeat Variant"/>
    <property type="match status" value="2"/>
</dbReference>
<dbReference type="Pfam" id="PF21040">
    <property type="entry name" value="CEP104-like_TOG"/>
    <property type="match status" value="1"/>
</dbReference>